<evidence type="ECO:0000256" key="2">
    <source>
        <dbReference type="ARBA" id="ARBA00009607"/>
    </source>
</evidence>
<evidence type="ECO:0000313" key="9">
    <source>
        <dbReference type="EMBL" id="JAI55104.1"/>
    </source>
</evidence>
<keyword evidence="5" id="KW-0914">Notch signaling pathway</keyword>
<evidence type="ECO:0000256" key="6">
    <source>
        <dbReference type="ARBA" id="ARBA00022989"/>
    </source>
</evidence>
<dbReference type="GO" id="GO:0070765">
    <property type="term" value="C:gamma-secretase complex"/>
    <property type="evidence" value="ECO:0007669"/>
    <property type="project" value="TreeGrafter"/>
</dbReference>
<dbReference type="EMBL" id="GDKW01001491">
    <property type="protein sequence ID" value="JAI55104.1"/>
    <property type="molecule type" value="mRNA"/>
</dbReference>
<feature type="transmembrane region" description="Helical" evidence="8">
    <location>
        <begin position="56"/>
        <end position="77"/>
    </location>
</feature>
<comment type="similarity">
    <text evidence="2">Belongs to the PEN-2 family.</text>
</comment>
<protein>
    <recommendedName>
        <fullName evidence="3">Gamma-secretase subunit PEN-2</fullName>
    </recommendedName>
</protein>
<proteinExistence type="evidence at transcript level"/>
<dbReference type="InterPro" id="IPR019379">
    <property type="entry name" value="Gamma_Secretase_Asp_P_PEN2"/>
</dbReference>
<evidence type="ECO:0000256" key="8">
    <source>
        <dbReference type="SAM" id="Phobius"/>
    </source>
</evidence>
<evidence type="ECO:0000256" key="5">
    <source>
        <dbReference type="ARBA" id="ARBA00022976"/>
    </source>
</evidence>
<comment type="subcellular location">
    <subcellularLocation>
        <location evidence="1">Membrane</location>
        <topology evidence="1">Multi-pass membrane protein</topology>
    </subcellularLocation>
</comment>
<dbReference type="PANTHER" id="PTHR16318">
    <property type="entry name" value="GAMMA-SECRETASE SUBUNIT PEN-2"/>
    <property type="match status" value="1"/>
</dbReference>
<dbReference type="AlphaFoldDB" id="A0A0N7Z955"/>
<evidence type="ECO:0000256" key="1">
    <source>
        <dbReference type="ARBA" id="ARBA00004141"/>
    </source>
</evidence>
<reference evidence="9" key="1">
    <citation type="journal article" date="2016" name="PLoS Negl. Trop. Dis.">
        <title>A Deep Insight into the Sialome of Rhodnius neglectus, a Vector of Chagas Disease.</title>
        <authorList>
            <person name="Santiago P.B."/>
            <person name="Assumpcao T.C."/>
            <person name="Araujo C.N."/>
            <person name="Bastos I.M."/>
            <person name="Neves D."/>
            <person name="Silva I.G."/>
            <person name="Charneau S."/>
            <person name="Queiroz R.M."/>
            <person name="Raiol T."/>
            <person name="Oliveira J.V."/>
            <person name="Sousa M.V."/>
            <person name="Calvo E."/>
            <person name="Ribeiro J.M."/>
            <person name="Santana J.M."/>
        </authorList>
    </citation>
    <scope>NUCLEOTIDE SEQUENCE</scope>
    <source>
        <tissue evidence="9">Salivary glands</tissue>
    </source>
</reference>
<keyword evidence="4 8" id="KW-0812">Transmembrane</keyword>
<evidence type="ECO:0000256" key="7">
    <source>
        <dbReference type="ARBA" id="ARBA00023136"/>
    </source>
</evidence>
<dbReference type="GO" id="GO:0007220">
    <property type="term" value="P:Notch receptor processing"/>
    <property type="evidence" value="ECO:0007669"/>
    <property type="project" value="TreeGrafter"/>
</dbReference>
<organism evidence="9">
    <name type="scientific">Rhodnius neglectus</name>
    <dbReference type="NCBI Taxonomy" id="72488"/>
    <lineage>
        <taxon>Eukaryota</taxon>
        <taxon>Metazoa</taxon>
        <taxon>Ecdysozoa</taxon>
        <taxon>Arthropoda</taxon>
        <taxon>Hexapoda</taxon>
        <taxon>Insecta</taxon>
        <taxon>Pterygota</taxon>
        <taxon>Neoptera</taxon>
        <taxon>Paraneoptera</taxon>
        <taxon>Hemiptera</taxon>
        <taxon>Heteroptera</taxon>
        <taxon>Panheteroptera</taxon>
        <taxon>Cimicomorpha</taxon>
        <taxon>Reduviidae</taxon>
        <taxon>Triatominae</taxon>
        <taxon>Rhodnius</taxon>
    </lineage>
</organism>
<dbReference type="GO" id="GO:0007219">
    <property type="term" value="P:Notch signaling pathway"/>
    <property type="evidence" value="ECO:0007669"/>
    <property type="project" value="UniProtKB-KW"/>
</dbReference>
<feature type="transmembrane region" description="Helical" evidence="8">
    <location>
        <begin position="17"/>
        <end position="36"/>
    </location>
</feature>
<evidence type="ECO:0000256" key="4">
    <source>
        <dbReference type="ARBA" id="ARBA00022692"/>
    </source>
</evidence>
<dbReference type="PANTHER" id="PTHR16318:SF0">
    <property type="entry name" value="GAMMA-SECRETASE SUBUNIT PEN-2"/>
    <property type="match status" value="1"/>
</dbReference>
<sequence length="101" mass="11978">MDLSKVKNDEKLRLCQWYFKAGFALLPFVWFVNSIWFFNEAFRKPPYEEQKLIRKYVTLSAIGAFIWTIIISVWIYIFQTNRVAWGEVGDYISCLIPTGRA</sequence>
<keyword evidence="6 8" id="KW-1133">Transmembrane helix</keyword>
<dbReference type="Pfam" id="PF10251">
    <property type="entry name" value="PEN-2"/>
    <property type="match status" value="1"/>
</dbReference>
<keyword evidence="7 8" id="KW-0472">Membrane</keyword>
<evidence type="ECO:0000256" key="3">
    <source>
        <dbReference type="ARBA" id="ARBA00018306"/>
    </source>
</evidence>
<name>A0A0N7Z955_9HEMI</name>
<accession>A0A0N7Z955</accession>